<sequence length="460" mass="48179">MLADVTFMVSASVALTGVAESFVAHEIFAGERYAASGLELGPPSTNAIGPDAVTRDADSITTMVLDEASMQRVGGISLLRGLSALSPREIVNYVQQNVVQLDAVRDARIAPAEISAWWAAVPSAARKAMAESVPQVLGSLDGVPAAVRGPANEDALERAVEGNRERAASGIGKGERRKLGQQQRMLEAVASALTSKPGEPERTLLEFDERGSGRAVIVIGDLDNADYVSYLVPGMYFSVQQQILDWTDTAATLAVTQQQWLQDVPEGLSPPRVATIAWLGYQTPDLLNVGGLELAQSGADALEQSWQGIRATRGDHQPYLAVLAHSYGSTAAMIALQRHNEQIDALALIGSPGSASQTARDLGVADDQVYVGEASWDPIVDTAFYGSDPGSESFGARRIGVGGGVDPLTKKTLGGSVGHNAYFAAGSESLRNLALIGIGRGTWVTDADGAAAGTSLAQAR</sequence>
<dbReference type="OrthoDB" id="3259161at2"/>
<dbReference type="InterPro" id="IPR010427">
    <property type="entry name" value="DUF1023"/>
</dbReference>
<accession>A0A4Q8AK85</accession>
<dbReference type="InterPro" id="IPR029058">
    <property type="entry name" value="AB_hydrolase_fold"/>
</dbReference>
<organism evidence="2 3">
    <name type="scientific">Microterricola gilva</name>
    <dbReference type="NCBI Taxonomy" id="393267"/>
    <lineage>
        <taxon>Bacteria</taxon>
        <taxon>Bacillati</taxon>
        <taxon>Actinomycetota</taxon>
        <taxon>Actinomycetes</taxon>
        <taxon>Micrococcales</taxon>
        <taxon>Microbacteriaceae</taxon>
        <taxon>Microterricola</taxon>
    </lineage>
</organism>
<dbReference type="RefSeq" id="WP_130505250.1">
    <property type="nucleotide sequence ID" value="NZ_SHLC01000001.1"/>
</dbReference>
<dbReference type="SUPFAM" id="SSF53474">
    <property type="entry name" value="alpha/beta-Hydrolases"/>
    <property type="match status" value="1"/>
</dbReference>
<gene>
    <name evidence="2" type="ORF">EV379_1117</name>
</gene>
<evidence type="ECO:0000313" key="3">
    <source>
        <dbReference type="Proteomes" id="UP000291483"/>
    </source>
</evidence>
<evidence type="ECO:0000259" key="1">
    <source>
        <dbReference type="Pfam" id="PF06259"/>
    </source>
</evidence>
<dbReference type="Gene3D" id="3.40.50.1820">
    <property type="entry name" value="alpha/beta hydrolase"/>
    <property type="match status" value="1"/>
</dbReference>
<feature type="domain" description="DUF1023" evidence="1">
    <location>
        <begin position="208"/>
        <end position="383"/>
    </location>
</feature>
<proteinExistence type="predicted"/>
<dbReference type="Proteomes" id="UP000291483">
    <property type="component" value="Unassembled WGS sequence"/>
</dbReference>
<dbReference type="GO" id="GO:0016787">
    <property type="term" value="F:hydrolase activity"/>
    <property type="evidence" value="ECO:0007669"/>
    <property type="project" value="UniProtKB-KW"/>
</dbReference>
<dbReference type="EMBL" id="SHLC01000001">
    <property type="protein sequence ID" value="RZU64808.1"/>
    <property type="molecule type" value="Genomic_DNA"/>
</dbReference>
<keyword evidence="2" id="KW-0378">Hydrolase</keyword>
<comment type="caution">
    <text evidence="2">The sequence shown here is derived from an EMBL/GenBank/DDBJ whole genome shotgun (WGS) entry which is preliminary data.</text>
</comment>
<keyword evidence="3" id="KW-1185">Reference proteome</keyword>
<protein>
    <submittedName>
        <fullName evidence="2">Alpha/beta hydrolase family protein</fullName>
    </submittedName>
</protein>
<name>A0A4Q8AK85_9MICO</name>
<dbReference type="Pfam" id="PF06259">
    <property type="entry name" value="Abhydrolase_8"/>
    <property type="match status" value="1"/>
</dbReference>
<evidence type="ECO:0000313" key="2">
    <source>
        <dbReference type="EMBL" id="RZU64808.1"/>
    </source>
</evidence>
<reference evidence="2 3" key="1">
    <citation type="submission" date="2019-02" db="EMBL/GenBank/DDBJ databases">
        <title>Sequencing the genomes of 1000 actinobacteria strains.</title>
        <authorList>
            <person name="Klenk H.-P."/>
        </authorList>
    </citation>
    <scope>NUCLEOTIDE SEQUENCE [LARGE SCALE GENOMIC DNA]</scope>
    <source>
        <strain evidence="2 3">DSM 18319</strain>
    </source>
</reference>
<dbReference type="AlphaFoldDB" id="A0A4Q8AK85"/>